<sequence length="950" mass="103479">MASLALDWTWGFNRTILGGVASLVQDDNRHAIFYSAGQTGVIYQYGGVFREQRLLQGHCNPITCSVVSPDKKVIVTGDAGDDSLLVVWDAETGTPARTFYAPHPEGVAAVDVSSDSAVVATLAAGTTSTSQQQQLSVWEWRRTSDTPVATAVVPSKNSMTSVRFNPSDAKEMVVTNATKVLFWTWHEEEEEGGVLASYSPQLSRRHFRQPFGKFRVSAFLPATTQAATATDDGTVVVWDSPSDDDHDHDKKKVAVKALQLCDRAINQITTVGSYLAIAGDDGAVRVFDFTFRLEAFYEDIDAGEITSLSFARTTTNSGRELPDMIVGTRNACIVSLEARCFERARAEDRRGTIVVQGTAGETHGIAVHPSAPVLVIASHSGGIYLWDYDLKVLKLARMFEEDAEKGLFEKPHRVAFDPTGACLAAGFAGGLVKFLDSSTLEDATHDFRPTKADIVLLTFSQDGEWLAAADAAHATHLWFLKKRDAIRTTNQPPSSVEPHDDDDLRWTYVGRCWSHSGRVTGLEFGYVADTGLALASVGEDKNLVEYDVSATSVQAGIQVKGAYHIEETAVATACAWHPMLRGDFEERVITANSDFKLKQWNAENKICRRTSLGPTFGGPINGLVSIPRHEDASSTRGTSSSSDVLAYSTKSRVLGLLKLPLDGNPNKMMGVVGHPGEISAIQATPCGRFVVTAGGSDPTVNMWRVDLAALDAAEAEAEAGKLDPFLGLLDGDHVYEDLVDFFYYLQLRRQGEDATDQRKCDGTIHIADVPVIMRAVGFYPSETDIANMVAEIRYSEFATTGEIVDRVRMDDVLKLYVNHKPTRPIDLAQIQDALAVARAHIPPRADGAENPSTTTRDDRGSFSTEDPKTTTMNWEGLQNLLKAHGDKMSQDELDMCTAALKGHPLPADTALSQDDIIHDVLGFDEVSVLDDDDDDENTTHQQRPAALTSS</sequence>
<dbReference type="PANTHER" id="PTHR13720:SF13">
    <property type="entry name" value="CILIA- AND FLAGELLA-ASSOCIATED PROTEIN 251"/>
    <property type="match status" value="1"/>
</dbReference>
<dbReference type="InterPro" id="IPR050630">
    <property type="entry name" value="WD_repeat_EMAP"/>
</dbReference>
<comment type="caution">
    <text evidence="7">The sequence shown here is derived from an EMBL/GenBank/DDBJ whole genome shotgun (WGS) entry which is preliminary data.</text>
</comment>
<evidence type="ECO:0000256" key="5">
    <source>
        <dbReference type="ARBA" id="ARBA00040994"/>
    </source>
</evidence>
<evidence type="ECO:0000256" key="2">
    <source>
        <dbReference type="ARBA" id="ARBA00022574"/>
    </source>
</evidence>
<dbReference type="InterPro" id="IPR011047">
    <property type="entry name" value="Quinoprotein_ADH-like_sf"/>
</dbReference>
<keyword evidence="3" id="KW-0677">Repeat</keyword>
<dbReference type="SMART" id="SM00320">
    <property type="entry name" value="WD40"/>
    <property type="match status" value="11"/>
</dbReference>
<keyword evidence="8" id="KW-1185">Reference proteome</keyword>
<evidence type="ECO:0000256" key="4">
    <source>
        <dbReference type="ARBA" id="ARBA00023273"/>
    </source>
</evidence>
<comment type="subcellular location">
    <subcellularLocation>
        <location evidence="1">Cell projection</location>
        <location evidence="1">Cilium</location>
    </subcellularLocation>
</comment>
<gene>
    <name evidence="7" type="ORF">CTAYLR_005116</name>
</gene>
<dbReference type="InterPro" id="IPR015943">
    <property type="entry name" value="WD40/YVTN_repeat-like_dom_sf"/>
</dbReference>
<reference evidence="7" key="1">
    <citation type="submission" date="2023-01" db="EMBL/GenBank/DDBJ databases">
        <title>Metagenome sequencing of chrysophaentin producing Chrysophaeum taylorii.</title>
        <authorList>
            <person name="Davison J."/>
            <person name="Bewley C."/>
        </authorList>
    </citation>
    <scope>NUCLEOTIDE SEQUENCE</scope>
    <source>
        <strain evidence="7">NIES-1699</strain>
    </source>
</reference>
<dbReference type="EMBL" id="JAQMWT010000350">
    <property type="protein sequence ID" value="KAJ8603503.1"/>
    <property type="molecule type" value="Genomic_DNA"/>
</dbReference>
<dbReference type="InterPro" id="IPR036322">
    <property type="entry name" value="WD40_repeat_dom_sf"/>
</dbReference>
<proteinExistence type="predicted"/>
<feature type="compositionally biased region" description="Polar residues" evidence="6">
    <location>
        <begin position="939"/>
        <end position="950"/>
    </location>
</feature>
<dbReference type="GO" id="GO:0031514">
    <property type="term" value="C:motile cilium"/>
    <property type="evidence" value="ECO:0007669"/>
    <property type="project" value="TreeGrafter"/>
</dbReference>
<dbReference type="Proteomes" id="UP001230188">
    <property type="component" value="Unassembled WGS sequence"/>
</dbReference>
<dbReference type="Pfam" id="PF00400">
    <property type="entry name" value="WD40"/>
    <property type="match status" value="2"/>
</dbReference>
<dbReference type="SUPFAM" id="SSF50998">
    <property type="entry name" value="Quinoprotein alcohol dehydrogenase-like"/>
    <property type="match status" value="1"/>
</dbReference>
<accession>A0AAD7UG74</accession>
<dbReference type="AlphaFoldDB" id="A0AAD7UG74"/>
<dbReference type="SUPFAM" id="SSF50978">
    <property type="entry name" value="WD40 repeat-like"/>
    <property type="match status" value="1"/>
</dbReference>
<evidence type="ECO:0000313" key="8">
    <source>
        <dbReference type="Proteomes" id="UP001230188"/>
    </source>
</evidence>
<evidence type="ECO:0000256" key="1">
    <source>
        <dbReference type="ARBA" id="ARBA00004138"/>
    </source>
</evidence>
<evidence type="ECO:0000256" key="6">
    <source>
        <dbReference type="SAM" id="MobiDB-lite"/>
    </source>
</evidence>
<keyword evidence="4" id="KW-0966">Cell projection</keyword>
<protein>
    <recommendedName>
        <fullName evidence="5">Cilia- and flagella-associated protein 251</fullName>
    </recommendedName>
</protein>
<organism evidence="7 8">
    <name type="scientific">Chrysophaeum taylorii</name>
    <dbReference type="NCBI Taxonomy" id="2483200"/>
    <lineage>
        <taxon>Eukaryota</taxon>
        <taxon>Sar</taxon>
        <taxon>Stramenopiles</taxon>
        <taxon>Ochrophyta</taxon>
        <taxon>Pelagophyceae</taxon>
        <taxon>Pelagomonadales</taxon>
        <taxon>Pelagomonadaceae</taxon>
        <taxon>Chrysophaeum</taxon>
    </lineage>
</organism>
<feature type="region of interest" description="Disordered" evidence="6">
    <location>
        <begin position="929"/>
        <end position="950"/>
    </location>
</feature>
<keyword evidence="2" id="KW-0853">WD repeat</keyword>
<feature type="region of interest" description="Disordered" evidence="6">
    <location>
        <begin position="841"/>
        <end position="870"/>
    </location>
</feature>
<feature type="compositionally biased region" description="Basic and acidic residues" evidence="6">
    <location>
        <begin position="855"/>
        <end position="868"/>
    </location>
</feature>
<dbReference type="InterPro" id="IPR001680">
    <property type="entry name" value="WD40_rpt"/>
</dbReference>
<dbReference type="Gene3D" id="2.130.10.10">
    <property type="entry name" value="YVTN repeat-like/Quinoprotein amine dehydrogenase"/>
    <property type="match status" value="4"/>
</dbReference>
<dbReference type="PANTHER" id="PTHR13720">
    <property type="entry name" value="WD-40 REPEAT PROTEIN"/>
    <property type="match status" value="1"/>
</dbReference>
<evidence type="ECO:0000313" key="7">
    <source>
        <dbReference type="EMBL" id="KAJ8603503.1"/>
    </source>
</evidence>
<evidence type="ECO:0000256" key="3">
    <source>
        <dbReference type="ARBA" id="ARBA00022737"/>
    </source>
</evidence>
<name>A0AAD7UG74_9STRA</name>